<comment type="similarity">
    <text evidence="1">Belongs to the peptidase S1 family.</text>
</comment>
<dbReference type="PANTHER" id="PTHR24276:SF98">
    <property type="entry name" value="FI18310P1-RELATED"/>
    <property type="match status" value="1"/>
</dbReference>
<organism evidence="8 9">
    <name type="scientific">Arctia plantaginis</name>
    <name type="common">Wood tiger moth</name>
    <name type="synonym">Phalaena plantaginis</name>
    <dbReference type="NCBI Taxonomy" id="874455"/>
    <lineage>
        <taxon>Eukaryota</taxon>
        <taxon>Metazoa</taxon>
        <taxon>Ecdysozoa</taxon>
        <taxon>Arthropoda</taxon>
        <taxon>Hexapoda</taxon>
        <taxon>Insecta</taxon>
        <taxon>Pterygota</taxon>
        <taxon>Neoptera</taxon>
        <taxon>Endopterygota</taxon>
        <taxon>Lepidoptera</taxon>
        <taxon>Glossata</taxon>
        <taxon>Ditrysia</taxon>
        <taxon>Noctuoidea</taxon>
        <taxon>Erebidae</taxon>
        <taxon>Arctiinae</taxon>
        <taxon>Arctia</taxon>
    </lineage>
</organism>
<evidence type="ECO:0000256" key="6">
    <source>
        <dbReference type="SAM" id="SignalP"/>
    </source>
</evidence>
<dbReference type="SUPFAM" id="SSF50494">
    <property type="entry name" value="Trypsin-like serine proteases"/>
    <property type="match status" value="1"/>
</dbReference>
<evidence type="ECO:0000259" key="7">
    <source>
        <dbReference type="PROSITE" id="PS50240"/>
    </source>
</evidence>
<dbReference type="PROSITE" id="PS00134">
    <property type="entry name" value="TRYPSIN_HIS"/>
    <property type="match status" value="1"/>
</dbReference>
<dbReference type="InterPro" id="IPR050430">
    <property type="entry name" value="Peptidase_S1"/>
</dbReference>
<reference evidence="8 9" key="1">
    <citation type="submission" date="2020-04" db="EMBL/GenBank/DDBJ databases">
        <authorList>
            <person name="Wallbank WR R."/>
            <person name="Pardo Diaz C."/>
            <person name="Kozak K."/>
            <person name="Martin S."/>
            <person name="Jiggins C."/>
            <person name="Moest M."/>
            <person name="Warren A I."/>
            <person name="Byers J.R.P. K."/>
            <person name="Montejo-Kovacevich G."/>
            <person name="Yen C E."/>
        </authorList>
    </citation>
    <scope>NUCLEOTIDE SEQUENCE [LARGE SCALE GENOMIC DNA]</scope>
</reference>
<dbReference type="InterPro" id="IPR001254">
    <property type="entry name" value="Trypsin_dom"/>
</dbReference>
<gene>
    <name evidence="8" type="ORF">APLA_LOCUS15206</name>
</gene>
<evidence type="ECO:0000256" key="2">
    <source>
        <dbReference type="ARBA" id="ARBA00022670"/>
    </source>
</evidence>
<dbReference type="PRINTS" id="PR00722">
    <property type="entry name" value="CHYMOTRYPSIN"/>
</dbReference>
<keyword evidence="2" id="KW-0645">Protease</keyword>
<feature type="signal peptide" evidence="6">
    <location>
        <begin position="1"/>
        <end position="22"/>
    </location>
</feature>
<dbReference type="InterPro" id="IPR009003">
    <property type="entry name" value="Peptidase_S1_PA"/>
</dbReference>
<dbReference type="Proteomes" id="UP000494106">
    <property type="component" value="Unassembled WGS sequence"/>
</dbReference>
<name>A0A8S1B1D6_ARCPL</name>
<dbReference type="EMBL" id="CADEBC010000586">
    <property type="protein sequence ID" value="CAB3256160.1"/>
    <property type="molecule type" value="Genomic_DNA"/>
</dbReference>
<dbReference type="AlphaFoldDB" id="A0A8S1B1D6"/>
<evidence type="ECO:0000313" key="9">
    <source>
        <dbReference type="Proteomes" id="UP000494106"/>
    </source>
</evidence>
<evidence type="ECO:0000256" key="1">
    <source>
        <dbReference type="ARBA" id="ARBA00007664"/>
    </source>
</evidence>
<dbReference type="Pfam" id="PF00089">
    <property type="entry name" value="Trypsin"/>
    <property type="match status" value="1"/>
</dbReference>
<protein>
    <recommendedName>
        <fullName evidence="7">Peptidase S1 domain-containing protein</fullName>
    </recommendedName>
</protein>
<dbReference type="OrthoDB" id="10061449at2759"/>
<keyword evidence="5" id="KW-1015">Disulfide bond</keyword>
<accession>A0A8S1B1D6</accession>
<evidence type="ECO:0000313" key="8">
    <source>
        <dbReference type="EMBL" id="CAB3256160.1"/>
    </source>
</evidence>
<dbReference type="SMART" id="SM00020">
    <property type="entry name" value="Tryp_SPc"/>
    <property type="match status" value="1"/>
</dbReference>
<evidence type="ECO:0000256" key="3">
    <source>
        <dbReference type="ARBA" id="ARBA00022801"/>
    </source>
</evidence>
<dbReference type="GO" id="GO:0004252">
    <property type="term" value="F:serine-type endopeptidase activity"/>
    <property type="evidence" value="ECO:0007669"/>
    <property type="project" value="InterPro"/>
</dbReference>
<sequence>MITVHVLLTVLITTHLPKFTDSKIGLRVYQGLDDITSKYPYVVSIQPLRSCTGSLLTANWVLTAAHCCIETAKLIQYGNMSTPLSLSDSTSKVLKRIRHPRYISGKFAPLDIGLMFVSPVAMNKYASISAVDYLTLTGVPVEYAGYGLTFLPKKKTKHVVQKILNSLRSPLQIGEVVISPCTCWFKGFICASPKCSITQLTTPGDSGGPLFMEHKIVGLVTGALDDNFECTDRFFTPISTHLSWINSVINYSRSEK</sequence>
<comment type="caution">
    <text evidence="8">The sequence shown here is derived from an EMBL/GenBank/DDBJ whole genome shotgun (WGS) entry which is preliminary data.</text>
</comment>
<dbReference type="PROSITE" id="PS50240">
    <property type="entry name" value="TRYPSIN_DOM"/>
    <property type="match status" value="1"/>
</dbReference>
<dbReference type="Gene3D" id="2.40.10.10">
    <property type="entry name" value="Trypsin-like serine proteases"/>
    <property type="match status" value="1"/>
</dbReference>
<dbReference type="GO" id="GO:0006508">
    <property type="term" value="P:proteolysis"/>
    <property type="evidence" value="ECO:0007669"/>
    <property type="project" value="UniProtKB-KW"/>
</dbReference>
<dbReference type="InterPro" id="IPR018114">
    <property type="entry name" value="TRYPSIN_HIS"/>
</dbReference>
<feature type="domain" description="Peptidase S1" evidence="7">
    <location>
        <begin position="28"/>
        <end position="250"/>
    </location>
</feature>
<evidence type="ECO:0000256" key="4">
    <source>
        <dbReference type="ARBA" id="ARBA00022825"/>
    </source>
</evidence>
<dbReference type="PANTHER" id="PTHR24276">
    <property type="entry name" value="POLYSERASE-RELATED"/>
    <property type="match status" value="1"/>
</dbReference>
<keyword evidence="3" id="KW-0378">Hydrolase</keyword>
<evidence type="ECO:0000256" key="5">
    <source>
        <dbReference type="ARBA" id="ARBA00023157"/>
    </source>
</evidence>
<keyword evidence="4" id="KW-0720">Serine protease</keyword>
<feature type="chain" id="PRO_5035811328" description="Peptidase S1 domain-containing protein" evidence="6">
    <location>
        <begin position="23"/>
        <end position="256"/>
    </location>
</feature>
<dbReference type="InterPro" id="IPR001314">
    <property type="entry name" value="Peptidase_S1A"/>
</dbReference>
<keyword evidence="6" id="KW-0732">Signal</keyword>
<keyword evidence="9" id="KW-1185">Reference proteome</keyword>
<proteinExistence type="inferred from homology"/>
<dbReference type="InterPro" id="IPR043504">
    <property type="entry name" value="Peptidase_S1_PA_chymotrypsin"/>
</dbReference>